<dbReference type="EMBL" id="WIUZ02000005">
    <property type="protein sequence ID" value="KAF9786982.1"/>
    <property type="molecule type" value="Genomic_DNA"/>
</dbReference>
<evidence type="ECO:0000313" key="2">
    <source>
        <dbReference type="EMBL" id="KAF9786982.1"/>
    </source>
</evidence>
<gene>
    <name evidence="2" type="ORF">BJ322DRAFT_1053029</name>
</gene>
<dbReference type="Proteomes" id="UP000736335">
    <property type="component" value="Unassembled WGS sequence"/>
</dbReference>
<organism evidence="2 3">
    <name type="scientific">Thelephora terrestris</name>
    <dbReference type="NCBI Taxonomy" id="56493"/>
    <lineage>
        <taxon>Eukaryota</taxon>
        <taxon>Fungi</taxon>
        <taxon>Dikarya</taxon>
        <taxon>Basidiomycota</taxon>
        <taxon>Agaricomycotina</taxon>
        <taxon>Agaricomycetes</taxon>
        <taxon>Thelephorales</taxon>
        <taxon>Thelephoraceae</taxon>
        <taxon>Thelephora</taxon>
    </lineage>
</organism>
<accession>A0A9P6HGY5</accession>
<feature type="region of interest" description="Disordered" evidence="1">
    <location>
        <begin position="1"/>
        <end position="51"/>
    </location>
</feature>
<reference evidence="2" key="1">
    <citation type="journal article" date="2020" name="Nat. Commun.">
        <title>Large-scale genome sequencing of mycorrhizal fungi provides insights into the early evolution of symbiotic traits.</title>
        <authorList>
            <person name="Miyauchi S."/>
            <person name="Kiss E."/>
            <person name="Kuo A."/>
            <person name="Drula E."/>
            <person name="Kohler A."/>
            <person name="Sanchez-Garcia M."/>
            <person name="Morin E."/>
            <person name="Andreopoulos B."/>
            <person name="Barry K.W."/>
            <person name="Bonito G."/>
            <person name="Buee M."/>
            <person name="Carver A."/>
            <person name="Chen C."/>
            <person name="Cichocki N."/>
            <person name="Clum A."/>
            <person name="Culley D."/>
            <person name="Crous P.W."/>
            <person name="Fauchery L."/>
            <person name="Girlanda M."/>
            <person name="Hayes R.D."/>
            <person name="Keri Z."/>
            <person name="LaButti K."/>
            <person name="Lipzen A."/>
            <person name="Lombard V."/>
            <person name="Magnuson J."/>
            <person name="Maillard F."/>
            <person name="Murat C."/>
            <person name="Nolan M."/>
            <person name="Ohm R.A."/>
            <person name="Pangilinan J."/>
            <person name="Pereira M.F."/>
            <person name="Perotto S."/>
            <person name="Peter M."/>
            <person name="Pfister S."/>
            <person name="Riley R."/>
            <person name="Sitrit Y."/>
            <person name="Stielow J.B."/>
            <person name="Szollosi G."/>
            <person name="Zifcakova L."/>
            <person name="Stursova M."/>
            <person name="Spatafora J.W."/>
            <person name="Tedersoo L."/>
            <person name="Vaario L.M."/>
            <person name="Yamada A."/>
            <person name="Yan M."/>
            <person name="Wang P."/>
            <person name="Xu J."/>
            <person name="Bruns T."/>
            <person name="Baldrian P."/>
            <person name="Vilgalys R."/>
            <person name="Dunand C."/>
            <person name="Henrissat B."/>
            <person name="Grigoriev I.V."/>
            <person name="Hibbett D."/>
            <person name="Nagy L.G."/>
            <person name="Martin F.M."/>
        </authorList>
    </citation>
    <scope>NUCLEOTIDE SEQUENCE</scope>
    <source>
        <strain evidence="2">UH-Tt-Lm1</strain>
    </source>
</reference>
<protein>
    <submittedName>
        <fullName evidence="2">Uncharacterized protein</fullName>
    </submittedName>
</protein>
<proteinExistence type="predicted"/>
<reference evidence="2" key="2">
    <citation type="submission" date="2020-11" db="EMBL/GenBank/DDBJ databases">
        <authorList>
            <consortium name="DOE Joint Genome Institute"/>
            <person name="Kuo A."/>
            <person name="Miyauchi S."/>
            <person name="Kiss E."/>
            <person name="Drula E."/>
            <person name="Kohler A."/>
            <person name="Sanchez-Garcia M."/>
            <person name="Andreopoulos B."/>
            <person name="Barry K.W."/>
            <person name="Bonito G."/>
            <person name="Buee M."/>
            <person name="Carver A."/>
            <person name="Chen C."/>
            <person name="Cichocki N."/>
            <person name="Clum A."/>
            <person name="Culley D."/>
            <person name="Crous P.W."/>
            <person name="Fauchery L."/>
            <person name="Girlanda M."/>
            <person name="Hayes R."/>
            <person name="Keri Z."/>
            <person name="Labutti K."/>
            <person name="Lipzen A."/>
            <person name="Lombard V."/>
            <person name="Magnuson J."/>
            <person name="Maillard F."/>
            <person name="Morin E."/>
            <person name="Murat C."/>
            <person name="Nolan M."/>
            <person name="Ohm R."/>
            <person name="Pangilinan J."/>
            <person name="Pereira M."/>
            <person name="Perotto S."/>
            <person name="Peter M."/>
            <person name="Riley R."/>
            <person name="Sitrit Y."/>
            <person name="Stielow B."/>
            <person name="Szollosi G."/>
            <person name="Zifcakova L."/>
            <person name="Stursova M."/>
            <person name="Spatafora J.W."/>
            <person name="Tedersoo L."/>
            <person name="Vaario L.-M."/>
            <person name="Yamada A."/>
            <person name="Yan M."/>
            <person name="Wang P."/>
            <person name="Xu J."/>
            <person name="Bruns T."/>
            <person name="Baldrian P."/>
            <person name="Vilgalys R."/>
            <person name="Henrissat B."/>
            <person name="Grigoriev I.V."/>
            <person name="Hibbett D."/>
            <person name="Nagy L.G."/>
            <person name="Martin F.M."/>
        </authorList>
    </citation>
    <scope>NUCLEOTIDE SEQUENCE</scope>
    <source>
        <strain evidence="2">UH-Tt-Lm1</strain>
    </source>
</reference>
<evidence type="ECO:0000313" key="3">
    <source>
        <dbReference type="Proteomes" id="UP000736335"/>
    </source>
</evidence>
<name>A0A9P6HGY5_9AGAM</name>
<dbReference type="AlphaFoldDB" id="A0A9P6HGY5"/>
<sequence>MPSTTSDRKVQSRIKATNVARGARASSESSDTSQERAEDDQSTCSGLDDLDQPWPYQFKVRETVWVRIQEDGKWCQGTVISSKTTTDKVREGATGKYWRVNVRNDGKTVPMKLSPQNGDIKPDNEEVRALLRINGFLEFE</sequence>
<dbReference type="OrthoDB" id="3205170at2759"/>
<feature type="compositionally biased region" description="Basic and acidic residues" evidence="1">
    <location>
        <begin position="1"/>
        <end position="10"/>
    </location>
</feature>
<evidence type="ECO:0000256" key="1">
    <source>
        <dbReference type="SAM" id="MobiDB-lite"/>
    </source>
</evidence>
<keyword evidence="3" id="KW-1185">Reference proteome</keyword>
<comment type="caution">
    <text evidence="2">The sequence shown here is derived from an EMBL/GenBank/DDBJ whole genome shotgun (WGS) entry which is preliminary data.</text>
</comment>